<dbReference type="Proteomes" id="UP000295444">
    <property type="component" value="Unassembled WGS sequence"/>
</dbReference>
<keyword evidence="1" id="KW-0472">Membrane</keyword>
<sequence>MKRLLARWHQCRVGGDDRGATLVLVLVLVTVMAVGLAALLTMADTSVRATIGLRDQSGSAADADGATEAAVNTIRNSSFAGDGPCFGASSRLQLHDFGGTGRSATVTCSADPSRVLIQCPSLSNCNRPGSAILTLGSVPGEDGLNVKDLTGSGLKVHGTVFSNSGIDVENGKLISNNKVYARGACSGSITSVPAPATCNYGATPNALGNDPNYAPDLATAPAYRPMSGAGSPGAQCTAKGPNSVISFDPGYYDDAAALSAMMAGNSACKHSTWWFKPGAYYFDFHNADANANPLLGSGPNLWTIDDGYLVAGTPVNAAGATIASPPVPAAIPGSCANPILSASAVGVQFVFGGSSQFAVKAGQAEICGSYHVNRPPVAVYGLKSGAETTTPVSLTPAAVPNAGGYTSATSAALSTADGTAATWKSAKTNDSTTLTMTGFAPATAIPAGSVLQSAKLKLTHRHASTSSSDNLTAVVTPSGGTAVTGAAAVSLTGGTTFQAQTIDLDLARTDAIAKAVHDGTFTGATVALTTKLPANKDTEDLDAVSLELTYTAPALRAGSGCVTGTPYLGGGSSSCALISTINNSGNQFYVQGTTYAPKAAIDLTLNNAAEQVFRFGVVSRVLWLKLTGSFTYSGPVIEVPDDSPGFAVSVYLSTFVCSGSGDCPTTGEPAIRSRVAYVDADPGAPAPGHRQVVVLSWSSRR</sequence>
<name>A0A4R6SA11_LABRH</name>
<gene>
    <name evidence="2" type="ORF">EV186_104760</name>
</gene>
<keyword evidence="1" id="KW-1133">Transmembrane helix</keyword>
<feature type="transmembrane region" description="Helical" evidence="1">
    <location>
        <begin position="21"/>
        <end position="43"/>
    </location>
</feature>
<organism evidence="2 3">
    <name type="scientific">Labedaea rhizosphaerae</name>
    <dbReference type="NCBI Taxonomy" id="598644"/>
    <lineage>
        <taxon>Bacteria</taxon>
        <taxon>Bacillati</taxon>
        <taxon>Actinomycetota</taxon>
        <taxon>Actinomycetes</taxon>
        <taxon>Pseudonocardiales</taxon>
        <taxon>Pseudonocardiaceae</taxon>
        <taxon>Labedaea</taxon>
    </lineage>
</organism>
<proteinExistence type="predicted"/>
<keyword evidence="1" id="KW-0812">Transmembrane</keyword>
<evidence type="ECO:0000256" key="1">
    <source>
        <dbReference type="SAM" id="Phobius"/>
    </source>
</evidence>
<evidence type="ECO:0008006" key="4">
    <source>
        <dbReference type="Google" id="ProtNLM"/>
    </source>
</evidence>
<evidence type="ECO:0000313" key="2">
    <source>
        <dbReference type="EMBL" id="TDP96772.1"/>
    </source>
</evidence>
<dbReference type="EMBL" id="SNXZ01000004">
    <property type="protein sequence ID" value="TDP96772.1"/>
    <property type="molecule type" value="Genomic_DNA"/>
</dbReference>
<evidence type="ECO:0000313" key="3">
    <source>
        <dbReference type="Proteomes" id="UP000295444"/>
    </source>
</evidence>
<dbReference type="OrthoDB" id="3755818at2"/>
<dbReference type="AlphaFoldDB" id="A0A4R6SA11"/>
<reference evidence="2 3" key="1">
    <citation type="submission" date="2019-03" db="EMBL/GenBank/DDBJ databases">
        <title>Genomic Encyclopedia of Type Strains, Phase IV (KMG-IV): sequencing the most valuable type-strain genomes for metagenomic binning, comparative biology and taxonomic classification.</title>
        <authorList>
            <person name="Goeker M."/>
        </authorList>
    </citation>
    <scope>NUCLEOTIDE SEQUENCE [LARGE SCALE GENOMIC DNA]</scope>
    <source>
        <strain evidence="2 3">DSM 45361</strain>
    </source>
</reference>
<accession>A0A4R6SA11</accession>
<comment type="caution">
    <text evidence="2">The sequence shown here is derived from an EMBL/GenBank/DDBJ whole genome shotgun (WGS) entry which is preliminary data.</text>
</comment>
<protein>
    <recommendedName>
        <fullName evidence="4">Tfp pilus assembly protein PilX</fullName>
    </recommendedName>
</protein>
<keyword evidence="3" id="KW-1185">Reference proteome</keyword>
<dbReference type="RefSeq" id="WP_133852079.1">
    <property type="nucleotide sequence ID" value="NZ_SNXZ01000004.1"/>
</dbReference>